<organism evidence="2 3">
    <name type="scientific">Caerostris extrusa</name>
    <name type="common">Bark spider</name>
    <name type="synonym">Caerostris bankana</name>
    <dbReference type="NCBI Taxonomy" id="172846"/>
    <lineage>
        <taxon>Eukaryota</taxon>
        <taxon>Metazoa</taxon>
        <taxon>Ecdysozoa</taxon>
        <taxon>Arthropoda</taxon>
        <taxon>Chelicerata</taxon>
        <taxon>Arachnida</taxon>
        <taxon>Araneae</taxon>
        <taxon>Araneomorphae</taxon>
        <taxon>Entelegynae</taxon>
        <taxon>Araneoidea</taxon>
        <taxon>Araneidae</taxon>
        <taxon>Caerostris</taxon>
    </lineage>
</organism>
<dbReference type="Proteomes" id="UP001054945">
    <property type="component" value="Unassembled WGS sequence"/>
</dbReference>
<dbReference type="EMBL" id="BPLR01011713">
    <property type="protein sequence ID" value="GIY48417.1"/>
    <property type="molecule type" value="Genomic_DNA"/>
</dbReference>
<feature type="region of interest" description="Disordered" evidence="1">
    <location>
        <begin position="24"/>
        <end position="116"/>
    </location>
</feature>
<gene>
    <name evidence="2" type="ORF">CEXT_159831</name>
</gene>
<sequence length="116" mass="13189">MSRWHLRQGKKKAKSEGTFIELQVKGDESYSTTPLTSNSLWPNRKKFHEIEEKGVGGDRTKEQIKKVVTPPPSPAESGYKTRPIPISSSLGTSREKAEEVTPWEKRNKRYESDDGD</sequence>
<name>A0AAV4TU83_CAEEX</name>
<feature type="compositionally biased region" description="Polar residues" evidence="1">
    <location>
        <begin position="29"/>
        <end position="41"/>
    </location>
</feature>
<evidence type="ECO:0000256" key="1">
    <source>
        <dbReference type="SAM" id="MobiDB-lite"/>
    </source>
</evidence>
<protein>
    <submittedName>
        <fullName evidence="2">Uncharacterized protein</fullName>
    </submittedName>
</protein>
<accession>A0AAV4TU83</accession>
<comment type="caution">
    <text evidence="2">The sequence shown here is derived from an EMBL/GenBank/DDBJ whole genome shotgun (WGS) entry which is preliminary data.</text>
</comment>
<keyword evidence="3" id="KW-1185">Reference proteome</keyword>
<evidence type="ECO:0000313" key="3">
    <source>
        <dbReference type="Proteomes" id="UP001054945"/>
    </source>
</evidence>
<feature type="compositionally biased region" description="Basic and acidic residues" evidence="1">
    <location>
        <begin position="48"/>
        <end position="65"/>
    </location>
</feature>
<evidence type="ECO:0000313" key="2">
    <source>
        <dbReference type="EMBL" id="GIY48417.1"/>
    </source>
</evidence>
<reference evidence="2 3" key="1">
    <citation type="submission" date="2021-06" db="EMBL/GenBank/DDBJ databases">
        <title>Caerostris extrusa draft genome.</title>
        <authorList>
            <person name="Kono N."/>
            <person name="Arakawa K."/>
        </authorList>
    </citation>
    <scope>NUCLEOTIDE SEQUENCE [LARGE SCALE GENOMIC DNA]</scope>
</reference>
<proteinExistence type="predicted"/>
<feature type="compositionally biased region" description="Basic and acidic residues" evidence="1">
    <location>
        <begin position="93"/>
        <end position="116"/>
    </location>
</feature>
<dbReference type="AlphaFoldDB" id="A0AAV4TU83"/>